<organism evidence="3 4">
    <name type="scientific">Neogobius melanostomus</name>
    <name type="common">round goby</name>
    <dbReference type="NCBI Taxonomy" id="47308"/>
    <lineage>
        <taxon>Eukaryota</taxon>
        <taxon>Metazoa</taxon>
        <taxon>Chordata</taxon>
        <taxon>Craniata</taxon>
        <taxon>Vertebrata</taxon>
        <taxon>Euteleostomi</taxon>
        <taxon>Actinopterygii</taxon>
        <taxon>Neopterygii</taxon>
        <taxon>Teleostei</taxon>
        <taxon>Neoteleostei</taxon>
        <taxon>Acanthomorphata</taxon>
        <taxon>Gobiaria</taxon>
        <taxon>Gobiiformes</taxon>
        <taxon>Gobioidei</taxon>
        <taxon>Gobiidae</taxon>
        <taxon>Benthophilinae</taxon>
        <taxon>Neogobiini</taxon>
        <taxon>Neogobius</taxon>
    </lineage>
</organism>
<feature type="region of interest" description="Disordered" evidence="1">
    <location>
        <begin position="198"/>
        <end position="261"/>
    </location>
</feature>
<proteinExistence type="predicted"/>
<accession>A0A8C6U698</accession>
<protein>
    <submittedName>
        <fullName evidence="3">FA complementation group E</fullName>
    </submittedName>
</protein>
<sequence>HAFIYFKQVVLSPYDMFVDRFGGHWRLLLRALLSGVHGAHRALEVFHKQHRANPNKPLQNFIETLCQDEVTCPVSATQPLTVKPMVCLFPALFKQNLLTFIHQLHHLLPQTTLLHVLECIKRDSLPNTWVTSLTTQLEREVDIDHEEPLFSAKCGQRLTDLSQRLYSDRKAAGWASCFQATPSHSALESAGSILSQVLPHRKRKNSPIEQDSDSEEVSQQKKRTRVELCDDEDVSIELSQREGPSGAEAWPSSETQPPSPYLPHDILPETIKVRTHEWDQNSTDVVKVLNDCGPAQMVCRILDLPNLPEHILPKLCSSILELSPDLSFSTATALIKSLLLEKVLSLSEPASRCLVTTVTSLCSRYPRPMCHALFETVLKDKNIGNLQADLLNKLIESSLDSHYKLLTLQMTFKIQWTEPVLSIIHRLLDSKLDVNEDLFTQFTKQLMNQAPQCTKSVKFAKMLLTVLTKYSSIVTAAHKHTLSNCLMLNETFLKKSLQAALKRITQS</sequence>
<dbReference type="AlphaFoldDB" id="A0A8C6U698"/>
<name>A0A8C6U698_9GOBI</name>
<dbReference type="GO" id="GO:0043240">
    <property type="term" value="C:Fanconi anaemia nuclear complex"/>
    <property type="evidence" value="ECO:0007669"/>
    <property type="project" value="InterPro"/>
</dbReference>
<dbReference type="PANTHER" id="PTHR32094">
    <property type="entry name" value="FANCONI ANEMIA GROUP E PROTEIN"/>
    <property type="match status" value="1"/>
</dbReference>
<evidence type="ECO:0000313" key="4">
    <source>
        <dbReference type="Proteomes" id="UP000694523"/>
    </source>
</evidence>
<feature type="domain" description="Fanconi Anaemia group E protein C-terminal" evidence="2">
    <location>
        <begin position="286"/>
        <end position="504"/>
    </location>
</feature>
<dbReference type="Pfam" id="PF11510">
    <property type="entry name" value="FA_FANCE"/>
    <property type="match status" value="1"/>
</dbReference>
<dbReference type="Proteomes" id="UP000694523">
    <property type="component" value="Unplaced"/>
</dbReference>
<reference evidence="3" key="2">
    <citation type="submission" date="2025-09" db="UniProtKB">
        <authorList>
            <consortium name="Ensembl"/>
        </authorList>
    </citation>
    <scope>IDENTIFICATION</scope>
</reference>
<dbReference type="InterPro" id="IPR021025">
    <property type="entry name" value="Fanconi_anaemia_gr_E_prot_C"/>
</dbReference>
<dbReference type="GO" id="GO:0036297">
    <property type="term" value="P:interstrand cross-link repair"/>
    <property type="evidence" value="ECO:0007669"/>
    <property type="project" value="InterPro"/>
</dbReference>
<evidence type="ECO:0000313" key="3">
    <source>
        <dbReference type="Ensembl" id="ENSNMLP00000028232.1"/>
    </source>
</evidence>
<dbReference type="Ensembl" id="ENSNMLT00000031526.1">
    <property type="protein sequence ID" value="ENSNMLP00000028232.1"/>
    <property type="gene ID" value="ENSNMLG00000017964.1"/>
</dbReference>
<evidence type="ECO:0000256" key="1">
    <source>
        <dbReference type="SAM" id="MobiDB-lite"/>
    </source>
</evidence>
<dbReference type="InterPro" id="IPR039685">
    <property type="entry name" value="FANCE"/>
</dbReference>
<dbReference type="Gene3D" id="1.25.40.480">
    <property type="match status" value="1"/>
</dbReference>
<evidence type="ECO:0000259" key="2">
    <source>
        <dbReference type="Pfam" id="PF11510"/>
    </source>
</evidence>
<dbReference type="PANTHER" id="PTHR32094:SF5">
    <property type="entry name" value="FANCONI ANEMIA GROUP E PROTEIN"/>
    <property type="match status" value="1"/>
</dbReference>
<reference evidence="3" key="1">
    <citation type="submission" date="2025-08" db="UniProtKB">
        <authorList>
            <consortium name="Ensembl"/>
        </authorList>
    </citation>
    <scope>IDENTIFICATION</scope>
</reference>
<keyword evidence="4" id="KW-1185">Reference proteome</keyword>